<dbReference type="PANTHER" id="PTHR13812:SF19">
    <property type="entry name" value="KETIMINE REDUCTASE MU-CRYSTALLIN"/>
    <property type="match status" value="1"/>
</dbReference>
<organism evidence="1 2">
    <name type="scientific">Nguyenibacter vanlangensis</name>
    <dbReference type="NCBI Taxonomy" id="1216886"/>
    <lineage>
        <taxon>Bacteria</taxon>
        <taxon>Pseudomonadati</taxon>
        <taxon>Pseudomonadota</taxon>
        <taxon>Alphaproteobacteria</taxon>
        <taxon>Acetobacterales</taxon>
        <taxon>Acetobacteraceae</taxon>
        <taxon>Nguyenibacter</taxon>
    </lineage>
</organism>
<dbReference type="EMBL" id="CP152276">
    <property type="protein sequence ID" value="XAE42425.1"/>
    <property type="molecule type" value="Genomic_DNA"/>
</dbReference>
<name>A0ABZ3D3X3_9PROT</name>
<accession>A0ABZ3D3X3</accession>
<evidence type="ECO:0000313" key="1">
    <source>
        <dbReference type="EMBL" id="XAE42425.1"/>
    </source>
</evidence>
<dbReference type="NCBIfam" id="NF005603">
    <property type="entry name" value="PRK07340.1"/>
    <property type="match status" value="1"/>
</dbReference>
<dbReference type="RefSeq" id="WP_342628163.1">
    <property type="nucleotide sequence ID" value="NZ_CP152276.1"/>
</dbReference>
<dbReference type="PIRSF" id="PIRSF001439">
    <property type="entry name" value="CryM"/>
    <property type="match status" value="1"/>
</dbReference>
<keyword evidence="2" id="KW-1185">Reference proteome</keyword>
<dbReference type="InterPro" id="IPR036291">
    <property type="entry name" value="NAD(P)-bd_dom_sf"/>
</dbReference>
<dbReference type="Gene3D" id="3.40.50.720">
    <property type="entry name" value="NAD(P)-binding Rossmann-like Domain"/>
    <property type="match status" value="1"/>
</dbReference>
<gene>
    <name evidence="1" type="ORF">AAC691_19575</name>
</gene>
<dbReference type="PANTHER" id="PTHR13812">
    <property type="entry name" value="KETIMINE REDUCTASE MU-CRYSTALLIN"/>
    <property type="match status" value="1"/>
</dbReference>
<sequence length="308" mass="31899">MEGMRDLDAARTAAVLPFAALVETLERVLPDYLAGRILCPERQVTQAPVEGGVLLSMPCAGPDLMCHKLLTVYPDNPAAGRPAIQGQVTCIDGATGRVLFAMDGPTATGRRTAAVTLVGIRHLLPQAPRRALIYGTGAQAAAHVLALAETWPGIGLVIQGRSAGREQAVGERTGIAVEAASSGAACDDADVVILATTARAPLYDQPARAGRLVVGVGAFRPDMVEIGPVTIGGSALYVDDPAGAPSEAGDFIQAGVDWERVHPLAEILTGHAPPLDRPILFKSVGCAAWDLAACHVARQVMARGTMAV</sequence>
<dbReference type="Pfam" id="PF02423">
    <property type="entry name" value="OCD_Mu_crystall"/>
    <property type="match status" value="1"/>
</dbReference>
<dbReference type="Gene3D" id="3.30.1780.10">
    <property type="entry name" value="ornithine cyclodeaminase, domain 1"/>
    <property type="match status" value="1"/>
</dbReference>
<dbReference type="InterPro" id="IPR003462">
    <property type="entry name" value="ODC_Mu_crystall"/>
</dbReference>
<protein>
    <submittedName>
        <fullName evidence="1">Delta(1)-pyrroline-2-carboxylate reductase family protein</fullName>
    </submittedName>
</protein>
<dbReference type="Proteomes" id="UP001449795">
    <property type="component" value="Chromosome"/>
</dbReference>
<reference evidence="1 2" key="1">
    <citation type="submission" date="2024-04" db="EMBL/GenBank/DDBJ databases">
        <title>Complete genome sequence of Nguyenibacter vanlangesis HBCM-1154, a strain capable of nitrogen fixation, IAA production, and phosphorus solubilization isolated from sugarcane soil.</title>
        <authorList>
            <person name="MY HANH P."/>
        </authorList>
    </citation>
    <scope>NUCLEOTIDE SEQUENCE [LARGE SCALE GENOMIC DNA]</scope>
    <source>
        <strain evidence="1 2">HBCM 1154</strain>
    </source>
</reference>
<dbReference type="SUPFAM" id="SSF51735">
    <property type="entry name" value="NAD(P)-binding Rossmann-fold domains"/>
    <property type="match status" value="1"/>
</dbReference>
<evidence type="ECO:0000313" key="2">
    <source>
        <dbReference type="Proteomes" id="UP001449795"/>
    </source>
</evidence>
<proteinExistence type="predicted"/>
<dbReference type="InterPro" id="IPR023401">
    <property type="entry name" value="ODC_N"/>
</dbReference>